<keyword evidence="11 13" id="KW-0030">Aminoacyl-tRNA synthetase</keyword>
<feature type="domain" description="Aminoacyl-transfer RNA synthetases class-II family profile" evidence="14">
    <location>
        <begin position="244"/>
        <end position="541"/>
    </location>
</feature>
<dbReference type="AlphaFoldDB" id="J5KGB7"/>
<dbReference type="InterPro" id="IPR012676">
    <property type="entry name" value="TGS-like"/>
</dbReference>
<keyword evidence="5 13" id="KW-0479">Metal-binding</keyword>
<comment type="caution">
    <text evidence="13">Lacks conserved residue(s) required for the propagation of feature annotation.</text>
</comment>
<keyword evidence="6 13" id="KW-0547">Nucleotide-binding</keyword>
<dbReference type="InterPro" id="IPR004095">
    <property type="entry name" value="TGS"/>
</dbReference>
<feature type="binding site" evidence="13">
    <location>
        <position position="341"/>
    </location>
    <ligand>
        <name>Zn(2+)</name>
        <dbReference type="ChEBI" id="CHEBI:29105"/>
        <note>catalytic</note>
    </ligand>
</feature>
<dbReference type="Gene3D" id="3.30.54.20">
    <property type="match status" value="1"/>
</dbReference>
<dbReference type="NCBIfam" id="TIGR00418">
    <property type="entry name" value="thrS"/>
    <property type="match status" value="1"/>
</dbReference>
<dbReference type="Pfam" id="PF07973">
    <property type="entry name" value="tRNA_SAD"/>
    <property type="match status" value="1"/>
</dbReference>
<dbReference type="GO" id="GO:0004829">
    <property type="term" value="F:threonine-tRNA ligase activity"/>
    <property type="evidence" value="ECO:0007669"/>
    <property type="project" value="UniProtKB-UniRule"/>
</dbReference>
<dbReference type="SUPFAM" id="SSF81271">
    <property type="entry name" value="TGS-like"/>
    <property type="match status" value="1"/>
</dbReference>
<dbReference type="Pfam" id="PF00587">
    <property type="entry name" value="tRNA-synt_2b"/>
    <property type="match status" value="1"/>
</dbReference>
<name>J5KGB7_9GAMM</name>
<dbReference type="InterPro" id="IPR012675">
    <property type="entry name" value="Beta-grasp_dom_sf"/>
</dbReference>
<dbReference type="Gene3D" id="3.30.980.10">
    <property type="entry name" value="Threonyl-trna Synthetase, Chain A, domain 2"/>
    <property type="match status" value="1"/>
</dbReference>
<keyword evidence="2 13" id="KW-0963">Cytoplasm</keyword>
<dbReference type="InterPro" id="IPR033728">
    <property type="entry name" value="ThrRS_core"/>
</dbReference>
<dbReference type="InterPro" id="IPR002320">
    <property type="entry name" value="Thr-tRNA-ligase_IIa"/>
</dbReference>
<dbReference type="GO" id="GO:0005524">
    <property type="term" value="F:ATP binding"/>
    <property type="evidence" value="ECO:0007669"/>
    <property type="project" value="UniProtKB-UniRule"/>
</dbReference>
<evidence type="ECO:0000259" key="15">
    <source>
        <dbReference type="PROSITE" id="PS51880"/>
    </source>
</evidence>
<dbReference type="FunFam" id="3.40.50.800:FF:000001">
    <property type="entry name" value="Threonine--tRNA ligase"/>
    <property type="match status" value="1"/>
</dbReference>
<dbReference type="Pfam" id="PF02824">
    <property type="entry name" value="TGS"/>
    <property type="match status" value="1"/>
</dbReference>
<keyword evidence="3 13" id="KW-0820">tRNA-binding</keyword>
<comment type="subunit">
    <text evidence="13">Homodimer.</text>
</comment>
<dbReference type="PANTHER" id="PTHR11451">
    <property type="entry name" value="THREONINE-TRNA LIGASE"/>
    <property type="match status" value="1"/>
</dbReference>
<evidence type="ECO:0000256" key="13">
    <source>
        <dbReference type="HAMAP-Rule" id="MF_00184"/>
    </source>
</evidence>
<dbReference type="InterPro" id="IPR006195">
    <property type="entry name" value="aa-tRNA-synth_II"/>
</dbReference>
<feature type="binding site" evidence="13">
    <location>
        <position position="392"/>
    </location>
    <ligand>
        <name>Zn(2+)</name>
        <dbReference type="ChEBI" id="CHEBI:29105"/>
        <note>catalytic</note>
    </ligand>
</feature>
<keyword evidence="7 13" id="KW-0862">Zinc</keyword>
<dbReference type="SMART" id="SM00863">
    <property type="entry name" value="tRNA_SAD"/>
    <property type="match status" value="1"/>
</dbReference>
<dbReference type="SUPFAM" id="SSF55186">
    <property type="entry name" value="ThrRS/AlaRS common domain"/>
    <property type="match status" value="1"/>
</dbReference>
<dbReference type="STRING" id="1123866.NT01SARS_0711"/>
<comment type="similarity">
    <text evidence="1 13">Belongs to the class-II aminoacyl-tRNA synthetase family.</text>
</comment>
<evidence type="ECO:0000256" key="8">
    <source>
        <dbReference type="ARBA" id="ARBA00022840"/>
    </source>
</evidence>
<evidence type="ECO:0000256" key="1">
    <source>
        <dbReference type="ARBA" id="ARBA00008226"/>
    </source>
</evidence>
<keyword evidence="8 13" id="KW-0067">ATP-binding</keyword>
<evidence type="ECO:0000259" key="14">
    <source>
        <dbReference type="PROSITE" id="PS50862"/>
    </source>
</evidence>
<accession>J5KGB7</accession>
<dbReference type="HAMAP" id="MF_00184">
    <property type="entry name" value="Thr_tRNA_synth"/>
    <property type="match status" value="1"/>
</dbReference>
<keyword evidence="10 13" id="KW-0648">Protein biosynthesis</keyword>
<dbReference type="CDD" id="cd00771">
    <property type="entry name" value="ThrRS_core"/>
    <property type="match status" value="1"/>
</dbReference>
<dbReference type="Gene3D" id="3.40.50.800">
    <property type="entry name" value="Anticodon-binding domain"/>
    <property type="match status" value="1"/>
</dbReference>
<evidence type="ECO:0000256" key="4">
    <source>
        <dbReference type="ARBA" id="ARBA00022598"/>
    </source>
</evidence>
<dbReference type="PANTHER" id="PTHR11451:SF44">
    <property type="entry name" value="THREONINE--TRNA LIGASE, CHLOROPLASTIC_MITOCHONDRIAL 2"/>
    <property type="match status" value="1"/>
</dbReference>
<organism evidence="16 17">
    <name type="scientific">SAR86 cluster bacterium SAR86A</name>
    <dbReference type="NCBI Taxonomy" id="1123866"/>
    <lineage>
        <taxon>Bacteria</taxon>
        <taxon>Pseudomonadati</taxon>
        <taxon>Pseudomonadota</taxon>
        <taxon>Gammaproteobacteria</taxon>
        <taxon>SAR86 cluster</taxon>
    </lineage>
</organism>
<dbReference type="EC" id="6.1.1.3" evidence="13"/>
<dbReference type="PROSITE" id="PS51880">
    <property type="entry name" value="TGS"/>
    <property type="match status" value="1"/>
</dbReference>
<dbReference type="HOGENOM" id="CLU_008554_0_1_6"/>
<dbReference type="SUPFAM" id="SSF52954">
    <property type="entry name" value="Class II aaRS ABD-related"/>
    <property type="match status" value="1"/>
</dbReference>
<dbReference type="PROSITE" id="PS50862">
    <property type="entry name" value="AA_TRNA_LIGASE_II"/>
    <property type="match status" value="1"/>
</dbReference>
<dbReference type="GO" id="GO:0000049">
    <property type="term" value="F:tRNA binding"/>
    <property type="evidence" value="ECO:0007669"/>
    <property type="project" value="UniProtKB-KW"/>
</dbReference>
<feature type="domain" description="TGS" evidence="15">
    <location>
        <begin position="1"/>
        <end position="60"/>
    </location>
</feature>
<dbReference type="GO" id="GO:0005737">
    <property type="term" value="C:cytoplasm"/>
    <property type="evidence" value="ECO:0007669"/>
    <property type="project" value="UniProtKB-SubCell"/>
</dbReference>
<dbReference type="FunFam" id="3.30.930.10:FF:000002">
    <property type="entry name" value="Threonine--tRNA ligase"/>
    <property type="match status" value="1"/>
</dbReference>
<evidence type="ECO:0000256" key="10">
    <source>
        <dbReference type="ARBA" id="ARBA00022917"/>
    </source>
</evidence>
<dbReference type="CDD" id="cd00860">
    <property type="entry name" value="ThrRS_anticodon"/>
    <property type="match status" value="1"/>
</dbReference>
<dbReference type="InterPro" id="IPR018163">
    <property type="entry name" value="Thr/Ala-tRNA-synth_IIc_edit"/>
</dbReference>
<comment type="subcellular location">
    <subcellularLocation>
        <location evidence="13">Cytoplasm</location>
    </subcellularLocation>
</comment>
<protein>
    <recommendedName>
        <fullName evidence="13">Threonine--tRNA ligase</fullName>
        <ecNumber evidence="13">6.1.1.3</ecNumber>
    </recommendedName>
    <alternativeName>
        <fullName evidence="13">Threonyl-tRNA synthetase</fullName>
        <shortName evidence="13">ThrRS</shortName>
    </alternativeName>
</protein>
<keyword evidence="4 13" id="KW-0436">Ligase</keyword>
<evidence type="ECO:0000256" key="6">
    <source>
        <dbReference type="ARBA" id="ARBA00022741"/>
    </source>
</evidence>
<dbReference type="EMBL" id="JH611156">
    <property type="protein sequence ID" value="EJP72216.1"/>
    <property type="molecule type" value="Genomic_DNA"/>
</dbReference>
<evidence type="ECO:0000256" key="12">
    <source>
        <dbReference type="ARBA" id="ARBA00049515"/>
    </source>
</evidence>
<dbReference type="CDD" id="cd01667">
    <property type="entry name" value="TGS_ThrRS"/>
    <property type="match status" value="1"/>
</dbReference>
<evidence type="ECO:0000256" key="3">
    <source>
        <dbReference type="ARBA" id="ARBA00022555"/>
    </source>
</evidence>
<dbReference type="InterPro" id="IPR036621">
    <property type="entry name" value="Anticodon-bd_dom_sf"/>
</dbReference>
<dbReference type="GO" id="GO:0046872">
    <property type="term" value="F:metal ion binding"/>
    <property type="evidence" value="ECO:0007669"/>
    <property type="project" value="UniProtKB-KW"/>
</dbReference>
<evidence type="ECO:0000256" key="2">
    <source>
        <dbReference type="ARBA" id="ARBA00022490"/>
    </source>
</evidence>
<proteinExistence type="inferred from homology"/>
<dbReference type="FunFam" id="3.30.980.10:FF:000005">
    <property type="entry name" value="Threonyl-tRNA synthetase, mitochondrial"/>
    <property type="match status" value="1"/>
</dbReference>
<evidence type="ECO:0000313" key="16">
    <source>
        <dbReference type="EMBL" id="EJP72216.1"/>
    </source>
</evidence>
<dbReference type="Pfam" id="PF03129">
    <property type="entry name" value="HGTP_anticodon"/>
    <property type="match status" value="1"/>
</dbReference>
<dbReference type="PRINTS" id="PR01047">
    <property type="entry name" value="TRNASYNTHTHR"/>
</dbReference>
<comment type="catalytic activity">
    <reaction evidence="12 13">
        <text>tRNA(Thr) + L-threonine + ATP = L-threonyl-tRNA(Thr) + AMP + diphosphate + H(+)</text>
        <dbReference type="Rhea" id="RHEA:24624"/>
        <dbReference type="Rhea" id="RHEA-COMP:9670"/>
        <dbReference type="Rhea" id="RHEA-COMP:9704"/>
        <dbReference type="ChEBI" id="CHEBI:15378"/>
        <dbReference type="ChEBI" id="CHEBI:30616"/>
        <dbReference type="ChEBI" id="CHEBI:33019"/>
        <dbReference type="ChEBI" id="CHEBI:57926"/>
        <dbReference type="ChEBI" id="CHEBI:78442"/>
        <dbReference type="ChEBI" id="CHEBI:78534"/>
        <dbReference type="ChEBI" id="CHEBI:456215"/>
        <dbReference type="EC" id="6.1.1.3"/>
    </reaction>
</comment>
<dbReference type="InterPro" id="IPR047246">
    <property type="entry name" value="ThrRS_anticodon"/>
</dbReference>
<sequence>MKLTLPDKSIRDLENGSTGFDLASDIGPGLAKAAVAVTVDGVQKDLHDPIMQDSSVSIITIDSEEGLEIMRHTLAAQVLARAVKNLYPKSKLAIGPTIKDGFYYDVECKETISIDDLEKIEKEMDKIVKTKSSITKKLLSKKDALKVFKDKDESYKEEIINDSDQENEFQLYYQDDEDFVDLCKGPHLPSLNFIGAYKLTTISGAYWKGDSSNTMLTRIYGTAWSNEKDLNEHLNNIEEAQKRDHRKLGKEMDLFHFQDEAPGMVFWHPNGWSIYRNLRNFVRKRLQENDYIEVNTPQVIDRKLWEASGHWDKYRENMFITEVDEEHANEKRVNALKPMNCPGHVQIYNQGIKSYKDLPLKYAEFGLCHRYEPSGTMHGLMRVRAFTQDDGHIFCTEDQIESETGLFIEFLSNLYADLGFKDFDIKLSTRPEMRVGSDEIWDKAEEALEAAIKNLGYPYRIDEGDGAFYGPKLDFVLTDAIGREWQCGTFQLDFNLAERLDATYIGEDGKKHIPVMIHRAVLGSFERFIGILIENYAGKLPFWLAPQQVVIASIVSDANDYALEIQQSLKDNKIRCEVDLRNEKISYKVREHSTKKVPIILAIGKKEMADKTVSLRRIGSNESSVLSLDDAIKDITKESKA</sequence>
<evidence type="ECO:0000256" key="9">
    <source>
        <dbReference type="ARBA" id="ARBA00022884"/>
    </source>
</evidence>
<evidence type="ECO:0000256" key="5">
    <source>
        <dbReference type="ARBA" id="ARBA00022723"/>
    </source>
</evidence>
<dbReference type="InterPro" id="IPR012947">
    <property type="entry name" value="tRNA_SAD"/>
</dbReference>
<dbReference type="Proteomes" id="UP000010305">
    <property type="component" value="Unassembled WGS sequence"/>
</dbReference>
<dbReference type="Gene3D" id="3.10.20.30">
    <property type="match status" value="1"/>
</dbReference>
<dbReference type="GO" id="GO:0006435">
    <property type="term" value="P:threonyl-tRNA aminoacylation"/>
    <property type="evidence" value="ECO:0007669"/>
    <property type="project" value="UniProtKB-UniRule"/>
</dbReference>
<evidence type="ECO:0000313" key="17">
    <source>
        <dbReference type="Proteomes" id="UP000010305"/>
    </source>
</evidence>
<dbReference type="InterPro" id="IPR045864">
    <property type="entry name" value="aa-tRNA-synth_II/BPL/LPL"/>
</dbReference>
<gene>
    <name evidence="13 16" type="primary">thrS</name>
    <name evidence="16" type="ORF">NT01SARS_0711</name>
</gene>
<keyword evidence="9 13" id="KW-0694">RNA-binding</keyword>
<dbReference type="InterPro" id="IPR004154">
    <property type="entry name" value="Anticodon-bd"/>
</dbReference>
<evidence type="ECO:0000256" key="7">
    <source>
        <dbReference type="ARBA" id="ARBA00022833"/>
    </source>
</evidence>
<dbReference type="InterPro" id="IPR002314">
    <property type="entry name" value="aa-tRNA-synt_IIb"/>
</dbReference>
<feature type="binding site" evidence="13">
    <location>
        <position position="518"/>
    </location>
    <ligand>
        <name>Zn(2+)</name>
        <dbReference type="ChEBI" id="CHEBI:29105"/>
        <note>catalytic</note>
    </ligand>
</feature>
<comment type="cofactor">
    <cofactor evidence="13">
        <name>Zn(2+)</name>
        <dbReference type="ChEBI" id="CHEBI:29105"/>
    </cofactor>
    <text evidence="13">Binds 1 zinc ion per subunit.</text>
</comment>
<dbReference type="Gene3D" id="3.30.930.10">
    <property type="entry name" value="Bira Bifunctional Protein, Domain 2"/>
    <property type="match status" value="1"/>
</dbReference>
<evidence type="ECO:0000256" key="11">
    <source>
        <dbReference type="ARBA" id="ARBA00023146"/>
    </source>
</evidence>
<dbReference type="SUPFAM" id="SSF55681">
    <property type="entry name" value="Class II aaRS and biotin synthetases"/>
    <property type="match status" value="1"/>
</dbReference>
<reference evidence="16 17" key="1">
    <citation type="journal article" date="2012" name="ISME J.">
        <title>Genomic insights to SAR86, an abundant and uncultivated marine bacterial lineage.</title>
        <authorList>
            <person name="Dupont C.L."/>
            <person name="Rusch D.B."/>
            <person name="Yooseph S."/>
            <person name="Lombardo M.J."/>
            <person name="Richter R.A."/>
            <person name="Valas R."/>
            <person name="Novotny M."/>
            <person name="Yee-Greenbaum J."/>
            <person name="Selengut J.D."/>
            <person name="Haft D.H."/>
            <person name="Halpern A.L."/>
            <person name="Lasken R.S."/>
            <person name="Nealson K."/>
            <person name="Friedman R."/>
            <person name="Venter J.C."/>
        </authorList>
    </citation>
    <scope>NUCLEOTIDE SEQUENCE [LARGE SCALE GENOMIC DNA]</scope>
</reference>